<keyword evidence="2" id="KW-1185">Reference proteome</keyword>
<dbReference type="HOGENOM" id="CLU_2577966_0_0_1"/>
<dbReference type="Gramene" id="OPUNC01G33570.1">
    <property type="protein sequence ID" value="OPUNC01G33570.1"/>
    <property type="gene ID" value="OPUNC01G33570"/>
</dbReference>
<sequence>MRDWGKRRWRRAEVRRPHRAAEAGMGGGTCLRDGLREYTSNALISGGSSELAFLRRVKLAPFLRKNRLLLYVLSTRNGCGL</sequence>
<reference evidence="1" key="2">
    <citation type="submission" date="2018-05" db="EMBL/GenBank/DDBJ databases">
        <title>OpunRS2 (Oryza punctata Reference Sequence Version 2).</title>
        <authorList>
            <person name="Zhang J."/>
            <person name="Kudrna D."/>
            <person name="Lee S."/>
            <person name="Talag J."/>
            <person name="Welchert J."/>
            <person name="Wing R.A."/>
        </authorList>
    </citation>
    <scope>NUCLEOTIDE SEQUENCE [LARGE SCALE GENOMIC DNA]</scope>
</reference>
<reference evidence="1" key="1">
    <citation type="submission" date="2015-04" db="UniProtKB">
        <authorList>
            <consortium name="EnsemblPlants"/>
        </authorList>
    </citation>
    <scope>IDENTIFICATION</scope>
</reference>
<dbReference type="EnsemblPlants" id="OPUNC01G33570.1">
    <property type="protein sequence ID" value="OPUNC01G33570.1"/>
    <property type="gene ID" value="OPUNC01G33570"/>
</dbReference>
<accession>A0A0E0JQ22</accession>
<dbReference type="Proteomes" id="UP000026962">
    <property type="component" value="Chromosome 1"/>
</dbReference>
<dbReference type="AlphaFoldDB" id="A0A0E0JQ22"/>
<proteinExistence type="predicted"/>
<evidence type="ECO:0000313" key="2">
    <source>
        <dbReference type="Proteomes" id="UP000026962"/>
    </source>
</evidence>
<protein>
    <submittedName>
        <fullName evidence="1">Uncharacterized protein</fullName>
    </submittedName>
</protein>
<evidence type="ECO:0000313" key="1">
    <source>
        <dbReference type="EnsemblPlants" id="OPUNC01G33570.1"/>
    </source>
</evidence>
<organism evidence="1">
    <name type="scientific">Oryza punctata</name>
    <name type="common">Red rice</name>
    <dbReference type="NCBI Taxonomy" id="4537"/>
    <lineage>
        <taxon>Eukaryota</taxon>
        <taxon>Viridiplantae</taxon>
        <taxon>Streptophyta</taxon>
        <taxon>Embryophyta</taxon>
        <taxon>Tracheophyta</taxon>
        <taxon>Spermatophyta</taxon>
        <taxon>Magnoliopsida</taxon>
        <taxon>Liliopsida</taxon>
        <taxon>Poales</taxon>
        <taxon>Poaceae</taxon>
        <taxon>BOP clade</taxon>
        <taxon>Oryzoideae</taxon>
        <taxon>Oryzeae</taxon>
        <taxon>Oryzinae</taxon>
        <taxon>Oryza</taxon>
    </lineage>
</organism>
<name>A0A0E0JQ22_ORYPU</name>